<evidence type="ECO:0000259" key="29">
    <source>
        <dbReference type="PROSITE" id="PS51671"/>
    </source>
</evidence>
<dbReference type="InterPro" id="IPR001342">
    <property type="entry name" value="HDH_cat"/>
</dbReference>
<dbReference type="Pfam" id="PF22468">
    <property type="entry name" value="ACT_9"/>
    <property type="match status" value="2"/>
</dbReference>
<dbReference type="PROSITE" id="PS51671">
    <property type="entry name" value="ACT"/>
    <property type="match status" value="2"/>
</dbReference>
<evidence type="ECO:0000256" key="20">
    <source>
        <dbReference type="ARBA" id="ARBA00023053"/>
    </source>
</evidence>
<evidence type="ECO:0000256" key="26">
    <source>
        <dbReference type="ARBA" id="ARBA00048841"/>
    </source>
</evidence>
<gene>
    <name evidence="30" type="primary">thrA</name>
    <name evidence="30" type="ordered locus">y3718</name>
</gene>
<evidence type="ECO:0000256" key="9">
    <source>
        <dbReference type="ARBA" id="ARBA00011881"/>
    </source>
</evidence>
<sequence>MRAFFFNQIFAKKVCDKKRESGRESEMRVLKFGGTSVANAERFMRVADIIESNARQGQVATVLSAPAKITNHLVAMIDKMVAGQDISPNISDAERIFAELLRGLADTQPGFDYDRLKALVGHEFAQLKHLLHGISLLGQCPDSINASIICRGEKLSIAIMEALFQAKGYHVTVINPVEKLLAQGHYLESTVDITESTRRIGASGIPSDHIILMAGFTAGNDKGELVVLGRNGSDYSAAVLAACLRADCCEIWTDVDGVYTCDPRTVPDARLLKSMSYQEAMELSYFGAKVLHPRTIAPIARFQIPCLIKNTSNPQAPGTLIGGESIDEDSPVKGITNLNNMAMINVSGPGMKGMVGMAARVFAVMSRSGISVVLITQSSSEYSISFCVPQGELLRARRALEDEFYLELKDGVLDPLDVMEHLAIISVVGDGMRTLRGISARFFSALARANINIIAIAQGSSERSISVVVNNDAVTTGVRVCHQMLFNTDQVIEVFVIGVGGVGGALIEQIYRQQPWLKQRHIDLRVCGIANSKAMLTNVHGIALDNWRQELAEVQEPFNLSRLIRLVKEYHLLNPVIVDCTSSQAVADQYADFLTDGFHVVTPNKKANTSSMNYYRQMRAAATKSCRKFLYDTNVGAGLPVIENLQNLLNAGDELMRFTGILSGSLSFIFGKLDEGMSLSEATRQAKALGYTEPDPRDDLSGMDVARKLLILAREAGYKLELADIEVESVLPASFDASGDVDTFLARLPSLDAEFTRLVANAAEQGKVLRYVGVIEDGRCKVRMEAVDGNDPLYKVKNGENALAFYTRYYQPIPLVLRGYGAGNDVTAAGVFADLLRTLSWKLGV</sequence>
<dbReference type="GO" id="GO:0050661">
    <property type="term" value="F:NADP binding"/>
    <property type="evidence" value="ECO:0007669"/>
    <property type="project" value="UniProtKB-UniRule"/>
</dbReference>
<dbReference type="InterPro" id="IPR019811">
    <property type="entry name" value="HDH_CS"/>
</dbReference>
<dbReference type="Pfam" id="PF03447">
    <property type="entry name" value="NAD_binding_3"/>
    <property type="match status" value="1"/>
</dbReference>
<evidence type="ECO:0000256" key="12">
    <source>
        <dbReference type="ARBA" id="ARBA00022697"/>
    </source>
</evidence>
<keyword evidence="16 28" id="KW-0067">ATP-binding</keyword>
<dbReference type="PROSITE" id="PS01042">
    <property type="entry name" value="HOMOSER_DHGENASE"/>
    <property type="match status" value="1"/>
</dbReference>
<evidence type="ECO:0000256" key="25">
    <source>
        <dbReference type="ARBA" id="ARBA00048561"/>
    </source>
</evidence>
<evidence type="ECO:0000256" key="23">
    <source>
        <dbReference type="ARBA" id="ARBA00023268"/>
    </source>
</evidence>
<keyword evidence="19" id="KW-0520">NAD</keyword>
<keyword evidence="17 28" id="KW-0521">NADP</keyword>
<evidence type="ECO:0000313" key="30">
    <source>
        <dbReference type="EMBL" id="AAM87265.1"/>
    </source>
</evidence>
<comment type="subunit">
    <text evidence="9 28">Homotetramer.</text>
</comment>
<dbReference type="GO" id="GO:0004412">
    <property type="term" value="F:homoserine dehydrogenase activity"/>
    <property type="evidence" value="ECO:0007669"/>
    <property type="project" value="UniProtKB-UniRule"/>
</dbReference>
<evidence type="ECO:0000256" key="21">
    <source>
        <dbReference type="ARBA" id="ARBA00023154"/>
    </source>
</evidence>
<dbReference type="SUPFAM" id="SSF51735">
    <property type="entry name" value="NAD(P)-binding Rossmann-fold domains"/>
    <property type="match status" value="1"/>
</dbReference>
<dbReference type="Gene3D" id="3.30.2130.10">
    <property type="entry name" value="VC0802-like"/>
    <property type="match status" value="1"/>
</dbReference>
<dbReference type="GO" id="GO:0009086">
    <property type="term" value="P:methionine biosynthetic process"/>
    <property type="evidence" value="ECO:0007669"/>
    <property type="project" value="UniProtKB-KW"/>
</dbReference>
<dbReference type="Pfam" id="PF00742">
    <property type="entry name" value="Homoserine_dh"/>
    <property type="match status" value="1"/>
</dbReference>
<dbReference type="NCBIfam" id="NF006959">
    <property type="entry name" value="PRK09436.1"/>
    <property type="match status" value="1"/>
</dbReference>
<keyword evidence="12" id="KW-0791">Threonine biosynthesis</keyword>
<evidence type="ECO:0000256" key="18">
    <source>
        <dbReference type="ARBA" id="ARBA00023002"/>
    </source>
</evidence>
<dbReference type="InterPro" id="IPR041743">
    <property type="entry name" value="AK-HSDH_N"/>
</dbReference>
<dbReference type="UniPathway" id="UPA00034">
    <property type="reaction ID" value="UER00015"/>
</dbReference>
<dbReference type="InterPro" id="IPR001048">
    <property type="entry name" value="Asp/Glu/Uridylate_kinase"/>
</dbReference>
<dbReference type="InterPro" id="IPR002912">
    <property type="entry name" value="ACT_dom"/>
</dbReference>
<keyword evidence="20" id="KW-0915">Sodium</keyword>
<dbReference type="HOGENOM" id="CLU_009116_7_1_6"/>
<comment type="pathway">
    <text evidence="5 28">Amino-acid biosynthesis; L-methionine biosynthesis via de novo pathway; L-homoserine from L-aspartate: step 3/3.</text>
</comment>
<dbReference type="GO" id="GO:0009089">
    <property type="term" value="P:lysine biosynthetic process via diaminopimelate"/>
    <property type="evidence" value="ECO:0007669"/>
    <property type="project" value="UniProtKB-UniRule"/>
</dbReference>
<dbReference type="Gene3D" id="3.40.50.720">
    <property type="entry name" value="NAD(P)-binding Rossmann-like Domain"/>
    <property type="match status" value="1"/>
</dbReference>
<evidence type="ECO:0000256" key="5">
    <source>
        <dbReference type="ARBA" id="ARBA00005062"/>
    </source>
</evidence>
<dbReference type="Pfam" id="PF00696">
    <property type="entry name" value="AA_kinase"/>
    <property type="match status" value="1"/>
</dbReference>
<dbReference type="SUPFAM" id="SSF53633">
    <property type="entry name" value="Carbamate kinase-like"/>
    <property type="match status" value="1"/>
</dbReference>
<dbReference type="EC" id="2.7.2.4" evidence="28"/>
<keyword evidence="21" id="KW-0457">Lysine biosynthesis</keyword>
<keyword evidence="18 28" id="KW-0560">Oxidoreductase</keyword>
<keyword evidence="14 28" id="KW-0547">Nucleotide-binding</keyword>
<evidence type="ECO:0000256" key="11">
    <source>
        <dbReference type="ARBA" id="ARBA00022679"/>
    </source>
</evidence>
<keyword evidence="13" id="KW-0479">Metal-binding</keyword>
<keyword evidence="11 28" id="KW-0808">Transferase</keyword>
<keyword evidence="15 28" id="KW-0418">Kinase</keyword>
<dbReference type="FunFam" id="3.40.1160.10:FF:000022">
    <property type="entry name" value="Bifunctional aspartokinase/homoserine dehydrogenase"/>
    <property type="match status" value="1"/>
</dbReference>
<evidence type="ECO:0000256" key="19">
    <source>
        <dbReference type="ARBA" id="ARBA00023027"/>
    </source>
</evidence>
<keyword evidence="22" id="KW-0486">Methionine biosynthesis</keyword>
<evidence type="ECO:0000256" key="28">
    <source>
        <dbReference type="PIRNR" id="PIRNR000727"/>
    </source>
</evidence>
<dbReference type="EMBL" id="AE009952">
    <property type="protein sequence ID" value="AAM87265.1"/>
    <property type="molecule type" value="Genomic_DNA"/>
</dbReference>
<comment type="similarity">
    <text evidence="7 28">In the C-terminal section; belongs to the homoserine dehydrogenase family.</text>
</comment>
<reference evidence="30 31" key="1">
    <citation type="journal article" date="2002" name="J. Bacteriol.">
        <title>Genome sequence of Yersinia pestis KIM.</title>
        <authorList>
            <person name="Deng W."/>
            <person name="Burland V."/>
            <person name="Plunkett G.III."/>
            <person name="Boutin A."/>
            <person name="Mayhew G.F."/>
            <person name="Liss P."/>
            <person name="Perna N.T."/>
            <person name="Rose D.J."/>
            <person name="Mau B."/>
            <person name="Zhou S."/>
            <person name="Schwartz D.C."/>
            <person name="Fetherston J.D."/>
            <person name="Lindler L.E."/>
            <person name="Brubaker R.R."/>
            <person name="Plana G.V."/>
            <person name="Straley S.C."/>
            <person name="McDonough K.A."/>
            <person name="Nilles M.L."/>
            <person name="Matson J.S."/>
            <person name="Blattner F.R."/>
            <person name="Perry R.D."/>
        </authorList>
    </citation>
    <scope>NUCLEOTIDE SEQUENCE [LARGE SCALE GENOMIC DNA]</scope>
    <source>
        <strain evidence="31">KIM10+ / Biovar Mediaevalis</strain>
    </source>
</reference>
<dbReference type="GO" id="GO:0046872">
    <property type="term" value="F:metal ion binding"/>
    <property type="evidence" value="ECO:0007669"/>
    <property type="project" value="UniProtKB-KW"/>
</dbReference>
<evidence type="ECO:0000256" key="3">
    <source>
        <dbReference type="ARBA" id="ARBA00004986"/>
    </source>
</evidence>
<evidence type="ECO:0000256" key="22">
    <source>
        <dbReference type="ARBA" id="ARBA00023167"/>
    </source>
</evidence>
<proteinExistence type="inferred from homology"/>
<dbReference type="InterPro" id="IPR018042">
    <property type="entry name" value="Aspartate_kinase_CS"/>
</dbReference>
<name>Q8CZP2_YERPE</name>
<accession>Q8CZP2</accession>
<dbReference type="PANTHER" id="PTHR43070">
    <property type="match status" value="1"/>
</dbReference>
<evidence type="ECO:0000313" key="31">
    <source>
        <dbReference type="Proteomes" id="UP000002490"/>
    </source>
</evidence>
<dbReference type="UniPathway" id="UPA00051">
    <property type="reaction ID" value="UER00462"/>
</dbReference>
<comment type="pathway">
    <text evidence="2 28">Amino-acid biosynthesis; L-lysine biosynthesis via DAP pathway; (S)-tetrahydrodipicolinate from L-aspartate: step 1/4.</text>
</comment>
<keyword evidence="10 28" id="KW-0028">Amino-acid biosynthesis</keyword>
<dbReference type="UniPathway" id="UPA00050">
    <property type="reaction ID" value="UER00063"/>
</dbReference>
<dbReference type="InterPro" id="IPR005106">
    <property type="entry name" value="Asp/hSer_DH_NAD-bd"/>
</dbReference>
<feature type="domain" description="ACT" evidence="29">
    <location>
        <begin position="346"/>
        <end position="420"/>
    </location>
</feature>
<comment type="cofactor">
    <cofactor evidence="1">
        <name>a metal cation</name>
        <dbReference type="ChEBI" id="CHEBI:25213"/>
    </cofactor>
</comment>
<dbReference type="InterPro" id="IPR045865">
    <property type="entry name" value="ACT-like_dom_sf"/>
</dbReference>
<dbReference type="KEGG" id="ypk:y3718"/>
<evidence type="ECO:0000256" key="2">
    <source>
        <dbReference type="ARBA" id="ARBA00004766"/>
    </source>
</evidence>
<evidence type="ECO:0000256" key="6">
    <source>
        <dbReference type="ARBA" id="ARBA00005139"/>
    </source>
</evidence>
<evidence type="ECO:0000256" key="15">
    <source>
        <dbReference type="ARBA" id="ARBA00022777"/>
    </source>
</evidence>
<evidence type="ECO:0000256" key="17">
    <source>
        <dbReference type="ARBA" id="ARBA00022857"/>
    </source>
</evidence>
<feature type="domain" description="ACT" evidence="29">
    <location>
        <begin position="427"/>
        <end position="504"/>
    </location>
</feature>
<dbReference type="InterPro" id="IPR036393">
    <property type="entry name" value="AceGlu_kinase-like_sf"/>
</dbReference>
<keyword evidence="23" id="KW-0511">Multifunctional enzyme</keyword>
<organism evidence="30 31">
    <name type="scientific">Yersinia pestis</name>
    <dbReference type="NCBI Taxonomy" id="632"/>
    <lineage>
        <taxon>Bacteria</taxon>
        <taxon>Pseudomonadati</taxon>
        <taxon>Pseudomonadota</taxon>
        <taxon>Gammaproteobacteria</taxon>
        <taxon>Enterobacterales</taxon>
        <taxon>Yersiniaceae</taxon>
        <taxon>Yersinia</taxon>
    </lineage>
</organism>
<dbReference type="GO" id="GO:0004072">
    <property type="term" value="F:aspartate kinase activity"/>
    <property type="evidence" value="ECO:0007669"/>
    <property type="project" value="UniProtKB-UniRule"/>
</dbReference>
<evidence type="ECO:0000256" key="27">
    <source>
        <dbReference type="ARBA" id="ARBA00049031"/>
    </source>
</evidence>
<evidence type="ECO:0000256" key="1">
    <source>
        <dbReference type="ARBA" id="ARBA00001920"/>
    </source>
</evidence>
<dbReference type="GO" id="GO:0009090">
    <property type="term" value="P:homoserine biosynthetic process"/>
    <property type="evidence" value="ECO:0007669"/>
    <property type="project" value="UniProtKB-ARBA"/>
</dbReference>
<dbReference type="SUPFAM" id="SSF55021">
    <property type="entry name" value="ACT-like"/>
    <property type="match status" value="2"/>
</dbReference>
<dbReference type="InterPro" id="IPR054352">
    <property type="entry name" value="ACT_Aspartokinase"/>
</dbReference>
<dbReference type="PIRSF" id="PIRSF000727">
    <property type="entry name" value="ThrA"/>
    <property type="match status" value="1"/>
</dbReference>
<dbReference type="GO" id="GO:0009088">
    <property type="term" value="P:threonine biosynthetic process"/>
    <property type="evidence" value="ECO:0007669"/>
    <property type="project" value="UniProtKB-UniRule"/>
</dbReference>
<dbReference type="PROSITE" id="PS00324">
    <property type="entry name" value="ASPARTOKINASE"/>
    <property type="match status" value="1"/>
</dbReference>
<evidence type="ECO:0000256" key="14">
    <source>
        <dbReference type="ARBA" id="ARBA00022741"/>
    </source>
</evidence>
<comment type="pathway">
    <text evidence="6 28">Amino-acid biosynthesis; L-threonine biosynthesis; L-threonine from L-aspartate: step 1/5.</text>
</comment>
<comment type="function">
    <text evidence="24">Bifunctional aspartate kinase and homoserine dehydrogenase that catalyzes the first and the third steps toward the synthesis of lysine, methionine and threonine from aspartate.</text>
</comment>
<dbReference type="Proteomes" id="UP000002490">
    <property type="component" value="Chromosome"/>
</dbReference>
<dbReference type="CDD" id="cd04921">
    <property type="entry name" value="ACT_AKi-HSDH-ThrA-like_1"/>
    <property type="match status" value="1"/>
</dbReference>
<evidence type="ECO:0000256" key="24">
    <source>
        <dbReference type="ARBA" id="ARBA00044938"/>
    </source>
</evidence>
<evidence type="ECO:0000256" key="4">
    <source>
        <dbReference type="ARBA" id="ARBA00005056"/>
    </source>
</evidence>
<dbReference type="GO" id="GO:0005524">
    <property type="term" value="F:ATP binding"/>
    <property type="evidence" value="ECO:0007669"/>
    <property type="project" value="UniProtKB-UniRule"/>
</dbReference>
<dbReference type="AlphaFoldDB" id="Q8CZP2"/>
<comment type="pathway">
    <text evidence="3 28">Amino-acid biosynthesis; L-methionine biosynthesis via de novo pathway; L-homoserine from L-aspartate: step 1/3.</text>
</comment>
<dbReference type="FunFam" id="3.30.2130.10:FF:000001">
    <property type="entry name" value="Bifunctional aspartokinase/homoserine dehydrogenase"/>
    <property type="match status" value="1"/>
</dbReference>
<dbReference type="EC" id="1.1.1.3" evidence="28"/>
<dbReference type="InterPro" id="IPR011147">
    <property type="entry name" value="Bifunc_Aspkin/hSer_DH"/>
</dbReference>
<comment type="catalytic activity">
    <reaction evidence="27">
        <text>L-homoserine + NAD(+) = L-aspartate 4-semialdehyde + NADH + H(+)</text>
        <dbReference type="Rhea" id="RHEA:15757"/>
        <dbReference type="ChEBI" id="CHEBI:15378"/>
        <dbReference type="ChEBI" id="CHEBI:57476"/>
        <dbReference type="ChEBI" id="CHEBI:57540"/>
        <dbReference type="ChEBI" id="CHEBI:57945"/>
        <dbReference type="ChEBI" id="CHEBI:537519"/>
        <dbReference type="EC" id="1.1.1.3"/>
    </reaction>
    <physiologicalReaction direction="right-to-left" evidence="27">
        <dbReference type="Rhea" id="RHEA:15759"/>
    </physiologicalReaction>
</comment>
<evidence type="ECO:0000256" key="7">
    <source>
        <dbReference type="ARBA" id="ARBA00007952"/>
    </source>
</evidence>
<dbReference type="Gene3D" id="3.30.360.10">
    <property type="entry name" value="Dihydrodipicolinate Reductase, domain 2"/>
    <property type="match status" value="1"/>
</dbReference>
<protein>
    <recommendedName>
        <fullName evidence="28">Bifunctional aspartokinase/homoserine dehydrogenase</fullName>
    </recommendedName>
    <domain>
        <recommendedName>
            <fullName evidence="28">Aspartokinase</fullName>
            <ecNumber evidence="28">2.7.2.4</ecNumber>
        </recommendedName>
    </domain>
    <domain>
        <recommendedName>
            <fullName evidence="28">Homoserine dehydrogenase</fullName>
            <ecNumber evidence="28">1.1.1.3</ecNumber>
        </recommendedName>
    </domain>
</protein>
<dbReference type="InterPro" id="IPR001341">
    <property type="entry name" value="Asp_kinase"/>
</dbReference>
<dbReference type="InterPro" id="IPR036291">
    <property type="entry name" value="NAD(P)-bd_dom_sf"/>
</dbReference>
<dbReference type="Gene3D" id="3.40.1160.10">
    <property type="entry name" value="Acetylglutamate kinase-like"/>
    <property type="match status" value="1"/>
</dbReference>
<evidence type="ECO:0000256" key="8">
    <source>
        <dbReference type="ARBA" id="ARBA00010046"/>
    </source>
</evidence>
<comment type="catalytic activity">
    <reaction evidence="26">
        <text>L-homoserine + NADP(+) = L-aspartate 4-semialdehyde + NADPH + H(+)</text>
        <dbReference type="Rhea" id="RHEA:15761"/>
        <dbReference type="ChEBI" id="CHEBI:15378"/>
        <dbReference type="ChEBI" id="CHEBI:57476"/>
        <dbReference type="ChEBI" id="CHEBI:57783"/>
        <dbReference type="ChEBI" id="CHEBI:58349"/>
        <dbReference type="ChEBI" id="CHEBI:537519"/>
        <dbReference type="EC" id="1.1.1.3"/>
    </reaction>
    <physiologicalReaction direction="right-to-left" evidence="26">
        <dbReference type="Rhea" id="RHEA:15763"/>
    </physiologicalReaction>
</comment>
<evidence type="ECO:0000256" key="10">
    <source>
        <dbReference type="ARBA" id="ARBA00022605"/>
    </source>
</evidence>
<comment type="pathway">
    <text evidence="4 28">Amino-acid biosynthesis; L-threonine biosynthesis; L-threonine from L-aspartate: step 3/5.</text>
</comment>
<dbReference type="SUPFAM" id="SSF55347">
    <property type="entry name" value="Glyceraldehyde-3-phosphate dehydrogenase-like, C-terminal domain"/>
    <property type="match status" value="1"/>
</dbReference>
<dbReference type="FunFam" id="3.40.50.720:FF:000083">
    <property type="entry name" value="Bifunctional aspartokinase/homoserine dehydrogenase"/>
    <property type="match status" value="1"/>
</dbReference>
<comment type="similarity">
    <text evidence="8 28">In the N-terminal section; belongs to the aspartokinase family.</text>
</comment>
<dbReference type="PANTHER" id="PTHR43070:SF3">
    <property type="entry name" value="HOMOSERINE DEHYDROGENASE"/>
    <property type="match status" value="1"/>
</dbReference>
<dbReference type="NCBIfam" id="TIGR00657">
    <property type="entry name" value="asp_kinases"/>
    <property type="match status" value="1"/>
</dbReference>
<evidence type="ECO:0000256" key="16">
    <source>
        <dbReference type="ARBA" id="ARBA00022840"/>
    </source>
</evidence>
<dbReference type="CDD" id="cd04257">
    <property type="entry name" value="AAK_AK-HSDH"/>
    <property type="match status" value="1"/>
</dbReference>
<evidence type="ECO:0000256" key="13">
    <source>
        <dbReference type="ARBA" id="ARBA00022723"/>
    </source>
</evidence>
<comment type="catalytic activity">
    <reaction evidence="25">
        <text>L-aspartate + ATP = 4-phospho-L-aspartate + ADP</text>
        <dbReference type="Rhea" id="RHEA:23776"/>
        <dbReference type="ChEBI" id="CHEBI:29991"/>
        <dbReference type="ChEBI" id="CHEBI:30616"/>
        <dbReference type="ChEBI" id="CHEBI:57535"/>
        <dbReference type="ChEBI" id="CHEBI:456216"/>
        <dbReference type="EC" id="2.7.2.4"/>
    </reaction>
    <physiologicalReaction direction="left-to-right" evidence="25">
        <dbReference type="Rhea" id="RHEA:23777"/>
    </physiologicalReaction>
</comment>
<dbReference type="CDD" id="cd04922">
    <property type="entry name" value="ACT_AKi-HSDH-ThrA_2"/>
    <property type="match status" value="1"/>
</dbReference>
<dbReference type="FunFam" id="3.30.360.10:FF:000006">
    <property type="entry name" value="Bifunctional aspartokinase/homoserine dehydrogenase"/>
    <property type="match status" value="1"/>
</dbReference>
<dbReference type="InterPro" id="IPR049638">
    <property type="entry name" value="AK-HD"/>
</dbReference>